<accession>A0A1J4J2T4</accession>
<dbReference type="Pfam" id="PF00888">
    <property type="entry name" value="Cullin"/>
    <property type="match status" value="1"/>
</dbReference>
<dbReference type="OrthoDB" id="27073at2759"/>
<comment type="caution">
    <text evidence="5">The sequence shown here is derived from an EMBL/GenBank/DDBJ whole genome shotgun (WGS) entry which is preliminary data.</text>
</comment>
<dbReference type="InterPro" id="IPR036388">
    <property type="entry name" value="WH-like_DNA-bd_sf"/>
</dbReference>
<evidence type="ECO:0000313" key="5">
    <source>
        <dbReference type="EMBL" id="OHS93049.1"/>
    </source>
</evidence>
<dbReference type="RefSeq" id="XP_068346186.1">
    <property type="nucleotide sequence ID" value="XM_068496398.1"/>
</dbReference>
<keyword evidence="6" id="KW-1185">Reference proteome</keyword>
<reference evidence="5" key="1">
    <citation type="submission" date="2016-10" db="EMBL/GenBank/DDBJ databases">
        <authorList>
            <person name="Benchimol M."/>
            <person name="Almeida L.G."/>
            <person name="Vasconcelos A.T."/>
            <person name="Perreira-Neves A."/>
            <person name="Rosa I.A."/>
            <person name="Tasca T."/>
            <person name="Bogo M.R."/>
            <person name="de Souza W."/>
        </authorList>
    </citation>
    <scope>NUCLEOTIDE SEQUENCE [LARGE SCALE GENOMIC DNA]</scope>
    <source>
        <strain evidence="5">K</strain>
    </source>
</reference>
<dbReference type="Gene3D" id="1.20.1310.10">
    <property type="entry name" value="Cullin Repeats"/>
    <property type="match status" value="3"/>
</dbReference>
<proteinExistence type="inferred from homology"/>
<evidence type="ECO:0000256" key="2">
    <source>
        <dbReference type="PROSITE-ProRule" id="PRU00330"/>
    </source>
</evidence>
<dbReference type="InterPro" id="IPR059120">
    <property type="entry name" value="Cullin-like_AB"/>
</dbReference>
<dbReference type="InterPro" id="IPR016158">
    <property type="entry name" value="Cullin_homology"/>
</dbReference>
<dbReference type="InterPro" id="IPR016159">
    <property type="entry name" value="Cullin_repeat-like_dom_sf"/>
</dbReference>
<sequence length="742" mass="86661">MPRQPIRKQDVDGWEIVKSGLLDILRRQQSQLKLTNLHEAVGILVSSSKSEVLRKGLYEILKEHFVGWRTELSHIAGNPLITRFSSIYDDFQTYCSIIPKIYNLYDRRNDAVHENETLTLICQLFQELVLYDVKLMNDTTSGILKDILSSRSRVDVDLKKINNLVNMYSYFSNSLDTFDIFIEKLRDDTNKYYDEFFKAKFEGTSFPNYLQVASEQFSHEEKILNEIFMSKEDKRDIENDKKKNQHREILSTCLNNILISHEDKFLIGSEPAVSIALTNPDRRPLKWLVDAYKEFNTDLERVYGACALFIENEMLKLSANFQENMKINDITRNIGELIELAENLTKPFHLIFGEVPKANEVAEEHIKKAWNDERFNIVENFCTYIDTQIKSEFKNMSPEENERFPQTIARFYTRIEDKKLFGKTYETNMVRRFIKMGIKLADIEGPIINSIRRAKAPDFAKGFKDYIKKIHDSQELENSFKEEMQHLTESGTLNSKIAFSPLIFDQRMFPLDRTEARYLPPQLDPIHKAFVSFYMKKHPMTKLMLIQDVSTVESKFHVPRNAKSAHDRTYTVSSDIICASVIQAVSEKPLTFREIYELIAERTLIGLYLKRLCGPNCPILKREAKDKKMSDDDKFMLNPGFYFQASRVVVQPVQNERKKDLPKIKESVDVDKSQSVRAAIVRVLKMKNKVPQGQLENDVVQMMMQFFKADVALIRRMLQELEAEDYFHKEEENGQVSLVYHQ</sequence>
<dbReference type="SUPFAM" id="SSF46785">
    <property type="entry name" value="Winged helix' DNA-binding domain"/>
    <property type="match status" value="1"/>
</dbReference>
<dbReference type="InterPro" id="IPR001373">
    <property type="entry name" value="Cullin_N"/>
</dbReference>
<dbReference type="GO" id="GO:0006511">
    <property type="term" value="P:ubiquitin-dependent protein catabolic process"/>
    <property type="evidence" value="ECO:0007669"/>
    <property type="project" value="InterPro"/>
</dbReference>
<dbReference type="InterPro" id="IPR045093">
    <property type="entry name" value="Cullin"/>
</dbReference>
<dbReference type="GO" id="GO:0031625">
    <property type="term" value="F:ubiquitin protein ligase binding"/>
    <property type="evidence" value="ECO:0007669"/>
    <property type="project" value="InterPro"/>
</dbReference>
<dbReference type="SUPFAM" id="SSF75632">
    <property type="entry name" value="Cullin homology domain"/>
    <property type="match status" value="1"/>
</dbReference>
<organism evidence="5 6">
    <name type="scientific">Tritrichomonas foetus</name>
    <dbReference type="NCBI Taxonomy" id="1144522"/>
    <lineage>
        <taxon>Eukaryota</taxon>
        <taxon>Metamonada</taxon>
        <taxon>Parabasalia</taxon>
        <taxon>Tritrichomonadida</taxon>
        <taxon>Tritrichomonadidae</taxon>
        <taxon>Tritrichomonas</taxon>
    </lineage>
</organism>
<dbReference type="InterPro" id="IPR036390">
    <property type="entry name" value="WH_DNA-bd_sf"/>
</dbReference>
<dbReference type="GeneID" id="94831102"/>
<dbReference type="PANTHER" id="PTHR11932">
    <property type="entry name" value="CULLIN"/>
    <property type="match status" value="1"/>
</dbReference>
<evidence type="ECO:0000313" key="6">
    <source>
        <dbReference type="Proteomes" id="UP000179807"/>
    </source>
</evidence>
<name>A0A1J4J2T4_9EUKA</name>
<dbReference type="Pfam" id="PF26557">
    <property type="entry name" value="Cullin_AB"/>
    <property type="match status" value="1"/>
</dbReference>
<dbReference type="InterPro" id="IPR036317">
    <property type="entry name" value="Cullin_homology_sf"/>
</dbReference>
<protein>
    <recommendedName>
        <fullName evidence="4">Cullin family profile domain-containing protein</fullName>
    </recommendedName>
</protein>
<dbReference type="AlphaFoldDB" id="A0A1J4J2T4"/>
<dbReference type="EMBL" id="MLAK01001437">
    <property type="protein sequence ID" value="OHS93049.1"/>
    <property type="molecule type" value="Genomic_DNA"/>
</dbReference>
<dbReference type="VEuPathDB" id="TrichDB:TRFO_12058"/>
<feature type="domain" description="Cullin family profile" evidence="4">
    <location>
        <begin position="376"/>
        <end position="605"/>
    </location>
</feature>
<dbReference type="SMART" id="SM00884">
    <property type="entry name" value="Cullin_Nedd8"/>
    <property type="match status" value="1"/>
</dbReference>
<dbReference type="SUPFAM" id="SSF74788">
    <property type="entry name" value="Cullin repeat-like"/>
    <property type="match status" value="1"/>
</dbReference>
<evidence type="ECO:0000259" key="4">
    <source>
        <dbReference type="PROSITE" id="PS50069"/>
    </source>
</evidence>
<gene>
    <name evidence="5" type="ORF">TRFO_12058</name>
</gene>
<dbReference type="PROSITE" id="PS50069">
    <property type="entry name" value="CULLIN_2"/>
    <property type="match status" value="1"/>
</dbReference>
<dbReference type="Gene3D" id="3.30.230.130">
    <property type="entry name" value="Cullin, Chain C, Domain 2"/>
    <property type="match status" value="1"/>
</dbReference>
<dbReference type="Proteomes" id="UP000179807">
    <property type="component" value="Unassembled WGS sequence"/>
</dbReference>
<dbReference type="Gene3D" id="1.10.10.10">
    <property type="entry name" value="Winged helix-like DNA-binding domain superfamily/Winged helix DNA-binding domain"/>
    <property type="match status" value="1"/>
</dbReference>
<evidence type="ECO:0000256" key="3">
    <source>
        <dbReference type="RuleBase" id="RU003829"/>
    </source>
</evidence>
<dbReference type="InterPro" id="IPR019559">
    <property type="entry name" value="Cullin_neddylation_domain"/>
</dbReference>
<dbReference type="SMART" id="SM00182">
    <property type="entry name" value="CULLIN"/>
    <property type="match status" value="1"/>
</dbReference>
<comment type="similarity">
    <text evidence="1 2 3">Belongs to the cullin family.</text>
</comment>
<evidence type="ECO:0000256" key="1">
    <source>
        <dbReference type="ARBA" id="ARBA00006019"/>
    </source>
</evidence>